<evidence type="ECO:0000259" key="10">
    <source>
        <dbReference type="Pfam" id="PF13967"/>
    </source>
</evidence>
<dbReference type="GeneID" id="109470967"/>
<feature type="region of interest" description="Disordered" evidence="7">
    <location>
        <begin position="135"/>
        <end position="162"/>
    </location>
</feature>
<dbReference type="InterPro" id="IPR045122">
    <property type="entry name" value="Csc1-like"/>
</dbReference>
<feature type="transmembrane region" description="Helical" evidence="8">
    <location>
        <begin position="250"/>
        <end position="269"/>
    </location>
</feature>
<feature type="transmembrane region" description="Helical" evidence="8">
    <location>
        <begin position="661"/>
        <end position="691"/>
    </location>
</feature>
<evidence type="ECO:0000256" key="3">
    <source>
        <dbReference type="ARBA" id="ARBA00022448"/>
    </source>
</evidence>
<evidence type="ECO:0000313" key="15">
    <source>
        <dbReference type="RefSeq" id="XP_019625631.1"/>
    </source>
</evidence>
<feature type="transmembrane region" description="Helical" evidence="8">
    <location>
        <begin position="204"/>
        <end position="225"/>
    </location>
</feature>
<dbReference type="RefSeq" id="XP_019625630.1">
    <property type="nucleotide sequence ID" value="XM_019770071.1"/>
</dbReference>
<evidence type="ECO:0000256" key="1">
    <source>
        <dbReference type="ARBA" id="ARBA00004141"/>
    </source>
</evidence>
<keyword evidence="3" id="KW-0813">Transport</keyword>
<feature type="compositionally biased region" description="Basic and acidic residues" evidence="7">
    <location>
        <begin position="834"/>
        <end position="848"/>
    </location>
</feature>
<feature type="domain" description="CSC1/OSCA1-like 7TM region" evidence="9">
    <location>
        <begin position="473"/>
        <end position="732"/>
    </location>
</feature>
<dbReference type="GO" id="GO:0005227">
    <property type="term" value="F:calcium-activated cation channel activity"/>
    <property type="evidence" value="ECO:0007669"/>
    <property type="project" value="InterPro"/>
</dbReference>
<feature type="transmembrane region" description="Helical" evidence="8">
    <location>
        <begin position="470"/>
        <end position="494"/>
    </location>
</feature>
<dbReference type="Pfam" id="PF14703">
    <property type="entry name" value="PHM7_cyt"/>
    <property type="match status" value="1"/>
</dbReference>
<keyword evidence="5 8" id="KW-1133">Transmembrane helix</keyword>
<evidence type="ECO:0000256" key="4">
    <source>
        <dbReference type="ARBA" id="ARBA00022692"/>
    </source>
</evidence>
<keyword evidence="6 8" id="KW-0472">Membrane</keyword>
<evidence type="ECO:0000259" key="11">
    <source>
        <dbReference type="Pfam" id="PF14703"/>
    </source>
</evidence>
<name>A0A6P4Z7M3_BRABE</name>
<evidence type="ECO:0000256" key="6">
    <source>
        <dbReference type="ARBA" id="ARBA00023136"/>
    </source>
</evidence>
<evidence type="ECO:0000256" key="5">
    <source>
        <dbReference type="ARBA" id="ARBA00022989"/>
    </source>
</evidence>
<reference evidence="13 14" key="1">
    <citation type="submission" date="2025-04" db="UniProtKB">
        <authorList>
            <consortium name="RefSeq"/>
        </authorList>
    </citation>
    <scope>IDENTIFICATION</scope>
    <source>
        <tissue evidence="13 14">Gonad</tissue>
    </source>
</reference>
<evidence type="ECO:0000313" key="14">
    <source>
        <dbReference type="RefSeq" id="XP_019625630.1"/>
    </source>
</evidence>
<evidence type="ECO:0000256" key="7">
    <source>
        <dbReference type="SAM" id="MobiDB-lite"/>
    </source>
</evidence>
<keyword evidence="4 8" id="KW-0812">Transmembrane</keyword>
<dbReference type="InterPro" id="IPR032880">
    <property type="entry name" value="CSC1/OSCA1-like_N"/>
</dbReference>
<proteinExistence type="inferred from homology"/>
<feature type="transmembrane region" description="Helical" evidence="8">
    <location>
        <begin position="65"/>
        <end position="91"/>
    </location>
</feature>
<feature type="transmembrane region" description="Helical" evidence="8">
    <location>
        <begin position="514"/>
        <end position="537"/>
    </location>
</feature>
<dbReference type="GO" id="GO:0005886">
    <property type="term" value="C:plasma membrane"/>
    <property type="evidence" value="ECO:0007669"/>
    <property type="project" value="TreeGrafter"/>
</dbReference>
<keyword evidence="12" id="KW-1185">Reference proteome</keyword>
<sequence>MGENLPEFVTPISLRDGLNLQAGASITPFTIMPNTSLSPAAAKCDVYIRNVTGRGMPSILVQEQLYYGGIPFNLGLNMAAWVLLLLLSAVLRKIAWDYGRLALMSRADERTRVLSSNGKGAVQYDVWTSIFYGDHEPPPEGKNLDEETSVGRESRESLSSHPVAPGIHDRGFCSWVPAIFKIKDDMIAYKCGLDAVQYMTFQRYVLVLVTIITVFSIAVLLPVNFSGTQEGGPDQFGRTTVSNLQSNNPLLWLHTVFSILYLIAIVLFMRHFTTNLQYREEEHVTRTLFIRNMPIGLTDRELIKKHFMEAYPDAVVTDVQFTYNITKLMKLDKKRLAAQQAKIQTQRINERTGKPLTIKPMLCGKFCPTRCGVVEVDALEYYTQEEERLTAECEQEKKRSFQEDLGMAFVTFNSDKVAARIVGDYRTFLKGPPAASSVSTQVQSMHWTVDFAPAPDDVNWENLSISGVSWWFRVIIINIILLVFLFFLTTPAIILNTLDQWNYKKLFDGLHSPLISQTLPTLLLWTLTAVLPVLVYRTSLLEGHWTKSGFNHSVMRKTFVFLLFMTLILPSLGLTSLKAFVEFALTPEGQQTKWACIFLPDNGAFFVNYVITSGFIGTSLELIRFPELILYAWWLLLTRTEAEKHAVRQEIVYDFQFGTQYAWMMCIFTITTVYSITCPLIVPFGLIYMILKHLVDRYNIYYAYNPSRISPDIHNSAVNYVIAAAVLLQCSLLFFSIIRLGTLDAHTIVTALVLVMTLALIIAKTCFGVFSGLTAHKYHQFTDTDDEAGSTGSSPTAPFVSALLMDPASVSPTTPPKSAPPKENNHKSYGTTEAPEKEELDLRLADGS</sequence>
<dbReference type="KEGG" id="bbel:109470967"/>
<feature type="transmembrane region" description="Helical" evidence="8">
    <location>
        <begin position="717"/>
        <end position="742"/>
    </location>
</feature>
<feature type="compositionally biased region" description="Basic and acidic residues" evidence="7">
    <location>
        <begin position="135"/>
        <end position="158"/>
    </location>
</feature>
<dbReference type="Pfam" id="PF13967">
    <property type="entry name" value="RSN1_TM"/>
    <property type="match status" value="1"/>
</dbReference>
<evidence type="ECO:0000256" key="8">
    <source>
        <dbReference type="SAM" id="Phobius"/>
    </source>
</evidence>
<dbReference type="AlphaFoldDB" id="A0A6P4Z7M3"/>
<organism evidence="12 15">
    <name type="scientific">Branchiostoma belcheri</name>
    <name type="common">Amphioxus</name>
    <dbReference type="NCBI Taxonomy" id="7741"/>
    <lineage>
        <taxon>Eukaryota</taxon>
        <taxon>Metazoa</taxon>
        <taxon>Chordata</taxon>
        <taxon>Cephalochordata</taxon>
        <taxon>Leptocardii</taxon>
        <taxon>Amphioxiformes</taxon>
        <taxon>Branchiostomatidae</taxon>
        <taxon>Branchiostoma</taxon>
    </lineage>
</organism>
<dbReference type="PANTHER" id="PTHR13018:SF5">
    <property type="entry name" value="RE44586P"/>
    <property type="match status" value="1"/>
</dbReference>
<dbReference type="RefSeq" id="XP_019625629.1">
    <property type="nucleotide sequence ID" value="XM_019770070.1"/>
</dbReference>
<feature type="domain" description="CSC1/OSCA1-like N-terminal transmembrane" evidence="10">
    <location>
        <begin position="166"/>
        <end position="268"/>
    </location>
</feature>
<dbReference type="InterPro" id="IPR003864">
    <property type="entry name" value="CSC1/OSCA1-like_7TM"/>
</dbReference>
<dbReference type="RefSeq" id="XP_019625631.1">
    <property type="nucleotide sequence ID" value="XM_019770072.1"/>
</dbReference>
<dbReference type="Proteomes" id="UP000515135">
    <property type="component" value="Unplaced"/>
</dbReference>
<dbReference type="Pfam" id="PF02714">
    <property type="entry name" value="RSN1_7TM"/>
    <property type="match status" value="1"/>
</dbReference>
<gene>
    <name evidence="13 14 15" type="primary">LOC109470967</name>
</gene>
<protein>
    <submittedName>
        <fullName evidence="13">CSC1-like protein 2 isoform X1</fullName>
    </submittedName>
    <submittedName>
        <fullName evidence="14 15">CSC1-like protein 2 isoform X2</fullName>
    </submittedName>
</protein>
<dbReference type="OrthoDB" id="1689567at2759"/>
<comment type="subcellular location">
    <subcellularLocation>
        <location evidence="1">Membrane</location>
        <topology evidence="1">Multi-pass membrane protein</topology>
    </subcellularLocation>
</comment>
<feature type="transmembrane region" description="Helical" evidence="8">
    <location>
        <begin position="748"/>
        <end position="770"/>
    </location>
</feature>
<accession>A0A6P4Z7M3</accession>
<feature type="transmembrane region" description="Helical" evidence="8">
    <location>
        <begin position="558"/>
        <end position="577"/>
    </location>
</feature>
<dbReference type="PANTHER" id="PTHR13018">
    <property type="entry name" value="PROBABLE MEMBRANE PROTEIN DUF221-RELATED"/>
    <property type="match status" value="1"/>
</dbReference>
<comment type="similarity">
    <text evidence="2">Belongs to the CSC1 (TC 1.A.17) family.</text>
</comment>
<evidence type="ECO:0000313" key="12">
    <source>
        <dbReference type="Proteomes" id="UP000515135"/>
    </source>
</evidence>
<dbReference type="InterPro" id="IPR027815">
    <property type="entry name" value="CSC1/OSCA1-like_cyt"/>
</dbReference>
<evidence type="ECO:0000259" key="9">
    <source>
        <dbReference type="Pfam" id="PF02714"/>
    </source>
</evidence>
<feature type="region of interest" description="Disordered" evidence="7">
    <location>
        <begin position="807"/>
        <end position="848"/>
    </location>
</feature>
<evidence type="ECO:0000313" key="13">
    <source>
        <dbReference type="RefSeq" id="XP_019625629.1"/>
    </source>
</evidence>
<feature type="domain" description="CSC1/OSCA1-like cytosolic" evidence="11">
    <location>
        <begin position="286"/>
        <end position="462"/>
    </location>
</feature>
<evidence type="ECO:0000256" key="2">
    <source>
        <dbReference type="ARBA" id="ARBA00007779"/>
    </source>
</evidence>